<evidence type="ECO:0000313" key="7">
    <source>
        <dbReference type="EMBL" id="GBF96950.1"/>
    </source>
</evidence>
<evidence type="ECO:0000313" key="8">
    <source>
        <dbReference type="Proteomes" id="UP000247498"/>
    </source>
</evidence>
<evidence type="ECO:0000256" key="4">
    <source>
        <dbReference type="ARBA" id="ARBA00023034"/>
    </source>
</evidence>
<dbReference type="PANTHER" id="PTHR23249">
    <property type="entry name" value="TRAFFICKING PROTEIN PARTICLE COMPLEX SUBUNIT"/>
    <property type="match status" value="1"/>
</dbReference>
<dbReference type="GO" id="GO:0005783">
    <property type="term" value="C:endoplasmic reticulum"/>
    <property type="evidence" value="ECO:0007669"/>
    <property type="project" value="UniProtKB-SubCell"/>
</dbReference>
<dbReference type="GO" id="GO:0005794">
    <property type="term" value="C:Golgi apparatus"/>
    <property type="evidence" value="ECO:0007669"/>
    <property type="project" value="UniProtKB-SubCell"/>
</dbReference>
<dbReference type="AlphaFoldDB" id="A0A2V0PGC0"/>
<comment type="subcellular location">
    <subcellularLocation>
        <location evidence="6">Endoplasmic reticulum</location>
    </subcellularLocation>
    <subcellularLocation>
        <location evidence="6">Golgi apparatus</location>
        <location evidence="6">cis-Golgi network</location>
    </subcellularLocation>
</comment>
<dbReference type="SMART" id="SM01399">
    <property type="entry name" value="Sybindin"/>
    <property type="match status" value="1"/>
</dbReference>
<evidence type="ECO:0000256" key="2">
    <source>
        <dbReference type="ARBA" id="ARBA00022824"/>
    </source>
</evidence>
<dbReference type="EMBL" id="BDRX01000089">
    <property type="protein sequence ID" value="GBF96950.1"/>
    <property type="molecule type" value="Genomic_DNA"/>
</dbReference>
<keyword evidence="4 6" id="KW-0333">Golgi apparatus</keyword>
<sequence length="105" mass="11821">MVCFNFYIFDRAGCCLHYHEWYRPKSVRQGAGTSADDQKQMFGLFWTLSNFTATLDPKNPNPIPLGAPRKIGEGCRFHSFTTNTYKLHFLESPSGIKARRGGGTG</sequence>
<dbReference type="Gene3D" id="3.30.450.70">
    <property type="match status" value="1"/>
</dbReference>
<proteinExistence type="inferred from homology"/>
<dbReference type="Pfam" id="PF04099">
    <property type="entry name" value="Sybindin"/>
    <property type="match status" value="1"/>
</dbReference>
<dbReference type="OrthoDB" id="246406at2759"/>
<evidence type="ECO:0000256" key="5">
    <source>
        <dbReference type="ARBA" id="ARBA00038167"/>
    </source>
</evidence>
<dbReference type="GO" id="GO:0030008">
    <property type="term" value="C:TRAPP complex"/>
    <property type="evidence" value="ECO:0007669"/>
    <property type="project" value="UniProtKB-UniRule"/>
</dbReference>
<dbReference type="InParanoid" id="A0A2V0PGC0"/>
<reference evidence="7 8" key="1">
    <citation type="journal article" date="2018" name="Sci. Rep.">
        <title>Raphidocelis subcapitata (=Pseudokirchneriella subcapitata) provides an insight into genome evolution and environmental adaptations in the Sphaeropleales.</title>
        <authorList>
            <person name="Suzuki S."/>
            <person name="Yamaguchi H."/>
            <person name="Nakajima N."/>
            <person name="Kawachi M."/>
        </authorList>
    </citation>
    <scope>NUCLEOTIDE SEQUENCE [LARGE SCALE GENOMIC DNA]</scope>
    <source>
        <strain evidence="7 8">NIES-35</strain>
    </source>
</reference>
<keyword evidence="1 6" id="KW-0813">Transport</keyword>
<name>A0A2V0PGC0_9CHLO</name>
<keyword evidence="8" id="KW-1185">Reference proteome</keyword>
<evidence type="ECO:0000256" key="1">
    <source>
        <dbReference type="ARBA" id="ARBA00022448"/>
    </source>
</evidence>
<dbReference type="InterPro" id="IPR011012">
    <property type="entry name" value="Longin-like_dom_sf"/>
</dbReference>
<dbReference type="GO" id="GO:0006888">
    <property type="term" value="P:endoplasmic reticulum to Golgi vesicle-mediated transport"/>
    <property type="evidence" value="ECO:0007669"/>
    <property type="project" value="UniProtKB-UniRule"/>
</dbReference>
<dbReference type="PANTHER" id="PTHR23249:SF16">
    <property type="entry name" value="TRAFFICKING PROTEIN PARTICLE COMPLEX SUBUNIT 1"/>
    <property type="match status" value="1"/>
</dbReference>
<dbReference type="Proteomes" id="UP000247498">
    <property type="component" value="Unassembled WGS sequence"/>
</dbReference>
<evidence type="ECO:0000256" key="3">
    <source>
        <dbReference type="ARBA" id="ARBA00022892"/>
    </source>
</evidence>
<comment type="subunit">
    <text evidence="6">Part of the multisubunit transport protein particle (TRAPP) complex.</text>
</comment>
<dbReference type="STRING" id="307507.A0A2V0PGC0"/>
<comment type="similarity">
    <text evidence="5">Belongs to the TRAPP small subunits family. BET5 subfamily.</text>
</comment>
<accession>A0A2V0PGC0</accession>
<evidence type="ECO:0000256" key="6">
    <source>
        <dbReference type="RuleBase" id="RU366065"/>
    </source>
</evidence>
<gene>
    <name evidence="7" type="ORF">Rsub_09030</name>
</gene>
<dbReference type="InterPro" id="IPR007233">
    <property type="entry name" value="TRAPPC"/>
</dbReference>
<organism evidence="7 8">
    <name type="scientific">Raphidocelis subcapitata</name>
    <dbReference type="NCBI Taxonomy" id="307507"/>
    <lineage>
        <taxon>Eukaryota</taxon>
        <taxon>Viridiplantae</taxon>
        <taxon>Chlorophyta</taxon>
        <taxon>core chlorophytes</taxon>
        <taxon>Chlorophyceae</taxon>
        <taxon>CS clade</taxon>
        <taxon>Sphaeropleales</taxon>
        <taxon>Selenastraceae</taxon>
        <taxon>Raphidocelis</taxon>
    </lineage>
</organism>
<keyword evidence="3 6" id="KW-0931">ER-Golgi transport</keyword>
<dbReference type="SUPFAM" id="SSF64356">
    <property type="entry name" value="SNARE-like"/>
    <property type="match status" value="1"/>
</dbReference>
<dbReference type="FunCoup" id="A0A2V0PGC0">
    <property type="interactions" value="1949"/>
</dbReference>
<comment type="caution">
    <text evidence="7">The sequence shown here is derived from an EMBL/GenBank/DDBJ whole genome shotgun (WGS) entry which is preliminary data.</text>
</comment>
<protein>
    <recommendedName>
        <fullName evidence="6">Trafficking protein particle complex subunit</fullName>
    </recommendedName>
</protein>
<keyword evidence="2 6" id="KW-0256">Endoplasmic reticulum</keyword>